<dbReference type="GO" id="GO:0006400">
    <property type="term" value="P:tRNA modification"/>
    <property type="evidence" value="ECO:0007669"/>
    <property type="project" value="InterPro"/>
</dbReference>
<reference evidence="1" key="1">
    <citation type="journal article" date="2015" name="Nature">
        <title>Complex archaea that bridge the gap between prokaryotes and eukaryotes.</title>
        <authorList>
            <person name="Spang A."/>
            <person name="Saw J.H."/>
            <person name="Jorgensen S.L."/>
            <person name="Zaremba-Niedzwiedzka K."/>
            <person name="Martijn J."/>
            <person name="Lind A.E."/>
            <person name="van Eijk R."/>
            <person name="Schleper C."/>
            <person name="Guy L."/>
            <person name="Ettema T.J."/>
        </authorList>
    </citation>
    <scope>NUCLEOTIDE SEQUENCE</scope>
</reference>
<protein>
    <recommendedName>
        <fullName evidence="2">tRNA-guanine(15) transglycosylase-like domain-containing protein</fullName>
    </recommendedName>
</protein>
<name>A0A0F9EGT7_9ZZZZ</name>
<feature type="non-terminal residue" evidence="1">
    <location>
        <position position="1"/>
    </location>
</feature>
<evidence type="ECO:0008006" key="2">
    <source>
        <dbReference type="Google" id="ProtNLM"/>
    </source>
</evidence>
<dbReference type="EMBL" id="LAZR01025011">
    <property type="protein sequence ID" value="KKL73278.1"/>
    <property type="molecule type" value="Genomic_DNA"/>
</dbReference>
<comment type="caution">
    <text evidence="1">The sequence shown here is derived from an EMBL/GenBank/DDBJ whole genome shotgun (WGS) entry which is preliminary data.</text>
</comment>
<dbReference type="AlphaFoldDB" id="A0A0F9EGT7"/>
<dbReference type="InterPro" id="IPR036511">
    <property type="entry name" value="TGT-like_sf"/>
</dbReference>
<dbReference type="SUPFAM" id="SSF51713">
    <property type="entry name" value="tRNA-guanine transglycosylase"/>
    <property type="match status" value="1"/>
</dbReference>
<proteinExistence type="predicted"/>
<sequence length="400" mass="45370">APTRWCPGGIASPQYTGSIPRTTSPLQELRFSNWMDEELRGTPAFYPDVLISYYYFRDISLQLPRDGFVFGDSGGFSIRKFGMARSTGPAHQRRVDPVDVLRWQAKLCDVGVILDSPPKAPGGELVRLADGVSAQQGSFNAHTWEYGITTTLKNTKRALPFYEKLRKENNPFRWWGVIQGLTNEQRDIWWKEVGAVYPFTDEGEGWAIRMQPVSFNPVYVAQGLRWLQQHKITHTHFLAAASPLAVATIIVLGERAGLEVTSCDSTAGTIHAINRSVVLPSQDGMGYSEIEEKRGETQGQRFLLEKCPCISCAQLREDQRQYPDLLSGEYNEYWLHRFIFHNLIVFFNIFRTVAVEAKTHPDHLLRTILGPRYGNVLRAFDGRESVQTAEGMPRSLTEWL</sequence>
<dbReference type="Gene3D" id="3.20.20.105">
    <property type="entry name" value="Queuine tRNA-ribosyltransferase-like"/>
    <property type="match status" value="1"/>
</dbReference>
<organism evidence="1">
    <name type="scientific">marine sediment metagenome</name>
    <dbReference type="NCBI Taxonomy" id="412755"/>
    <lineage>
        <taxon>unclassified sequences</taxon>
        <taxon>metagenomes</taxon>
        <taxon>ecological metagenomes</taxon>
    </lineage>
</organism>
<gene>
    <name evidence="1" type="ORF">LCGC14_2076520</name>
</gene>
<evidence type="ECO:0000313" key="1">
    <source>
        <dbReference type="EMBL" id="KKL73278.1"/>
    </source>
</evidence>
<accession>A0A0F9EGT7</accession>